<evidence type="ECO:0000256" key="4">
    <source>
        <dbReference type="ARBA" id="ARBA00022490"/>
    </source>
</evidence>
<reference evidence="7 8" key="1">
    <citation type="submission" date="2024-08" db="EMBL/GenBank/DDBJ databases">
        <authorList>
            <person name="Lu H."/>
        </authorList>
    </citation>
    <scope>NUCLEOTIDE SEQUENCE [LARGE SCALE GENOMIC DNA]</scope>
    <source>
        <strain evidence="7 8">BYS87W</strain>
    </source>
</reference>
<evidence type="ECO:0000313" key="7">
    <source>
        <dbReference type="EMBL" id="MFG6466707.1"/>
    </source>
</evidence>
<protein>
    <recommendedName>
        <fullName evidence="3">Recombination-associated protein RdgC</fullName>
    </recommendedName>
</protein>
<evidence type="ECO:0000256" key="1">
    <source>
        <dbReference type="ARBA" id="ARBA00004453"/>
    </source>
</evidence>
<dbReference type="NCBIfam" id="NF001463">
    <property type="entry name" value="PRK00321.1-4"/>
    <property type="match status" value="1"/>
</dbReference>
<sequence>MFKNLITYRIGEGWQTDAQQLAEQLAKEPFLACAPTQPLAVGWAPPRGIEHAPLVEVVDGHWLIKLKREQRLLPSSVVQERVDELAEHIEETTGRKPGKKAKKDLKEQATHELLPRAFTKTSATQVWIAPAQGLLFVDAGSSSRADEVITLLIQASPGLSLHLVQTAESPAACMAAWLLDGVTPEGFQIERECELKGSDEEKPVVRYARHPLDIDEVRAHLTSGKMPTRLALSYKDRVAFTLTEAFGIKKISFLDLAFEGRAEASGDEAFDADMALATGELSGLIPALIEGLGGEHDFAAAGTPASAAAAPGATPAQALSAEPLAEGEAPW</sequence>
<organism evidence="7 8">
    <name type="scientific">Pelomonas baiyunensis</name>
    <dbReference type="NCBI Taxonomy" id="3299026"/>
    <lineage>
        <taxon>Bacteria</taxon>
        <taxon>Pseudomonadati</taxon>
        <taxon>Pseudomonadota</taxon>
        <taxon>Betaproteobacteria</taxon>
        <taxon>Burkholderiales</taxon>
        <taxon>Sphaerotilaceae</taxon>
        <taxon>Roseateles</taxon>
    </lineage>
</organism>
<keyword evidence="4" id="KW-0963">Cytoplasm</keyword>
<dbReference type="InterPro" id="IPR007476">
    <property type="entry name" value="RdgC"/>
</dbReference>
<gene>
    <name evidence="7" type="ORF">ACG01O_08830</name>
</gene>
<evidence type="ECO:0000313" key="8">
    <source>
        <dbReference type="Proteomes" id="UP001606303"/>
    </source>
</evidence>
<evidence type="ECO:0000256" key="5">
    <source>
        <dbReference type="ARBA" id="ARBA00023172"/>
    </source>
</evidence>
<keyword evidence="8" id="KW-1185">Reference proteome</keyword>
<feature type="region of interest" description="Disordered" evidence="6">
    <location>
        <begin position="303"/>
        <end position="331"/>
    </location>
</feature>
<keyword evidence="5" id="KW-0233">DNA recombination</keyword>
<dbReference type="EMBL" id="JBIGIB010000002">
    <property type="protein sequence ID" value="MFG6466707.1"/>
    <property type="molecule type" value="Genomic_DNA"/>
</dbReference>
<dbReference type="Proteomes" id="UP001606303">
    <property type="component" value="Unassembled WGS sequence"/>
</dbReference>
<feature type="compositionally biased region" description="Low complexity" evidence="6">
    <location>
        <begin position="303"/>
        <end position="321"/>
    </location>
</feature>
<proteinExistence type="inferred from homology"/>
<evidence type="ECO:0000256" key="6">
    <source>
        <dbReference type="SAM" id="MobiDB-lite"/>
    </source>
</evidence>
<dbReference type="PANTHER" id="PTHR38103">
    <property type="entry name" value="RECOMBINATION-ASSOCIATED PROTEIN RDGC"/>
    <property type="match status" value="1"/>
</dbReference>
<evidence type="ECO:0000256" key="3">
    <source>
        <dbReference type="ARBA" id="ARBA00022296"/>
    </source>
</evidence>
<comment type="caution">
    <text evidence="7">The sequence shown here is derived from an EMBL/GenBank/DDBJ whole genome shotgun (WGS) entry which is preliminary data.</text>
</comment>
<dbReference type="Pfam" id="PF04381">
    <property type="entry name" value="RdgC"/>
    <property type="match status" value="1"/>
</dbReference>
<comment type="similarity">
    <text evidence="2">Belongs to the RdgC family.</text>
</comment>
<evidence type="ECO:0000256" key="2">
    <source>
        <dbReference type="ARBA" id="ARBA00008657"/>
    </source>
</evidence>
<accession>A0ABW7GXK1</accession>
<dbReference type="NCBIfam" id="NF001464">
    <property type="entry name" value="PRK00321.1-5"/>
    <property type="match status" value="1"/>
</dbReference>
<dbReference type="PANTHER" id="PTHR38103:SF1">
    <property type="entry name" value="RECOMBINATION-ASSOCIATED PROTEIN RDGC"/>
    <property type="match status" value="1"/>
</dbReference>
<dbReference type="RefSeq" id="WP_394383617.1">
    <property type="nucleotide sequence ID" value="NZ_JBIGIB010000002.1"/>
</dbReference>
<comment type="subcellular location">
    <subcellularLocation>
        <location evidence="1">Cytoplasm</location>
        <location evidence="1">Nucleoid</location>
    </subcellularLocation>
</comment>
<name>A0ABW7GXK1_9BURK</name>